<dbReference type="EMBL" id="JAJSOF020000029">
    <property type="protein sequence ID" value="KAJ4431781.1"/>
    <property type="molecule type" value="Genomic_DNA"/>
</dbReference>
<evidence type="ECO:0000313" key="2">
    <source>
        <dbReference type="Proteomes" id="UP001148838"/>
    </source>
</evidence>
<reference evidence="1 2" key="1">
    <citation type="journal article" date="2022" name="Allergy">
        <title>Genome assembly and annotation of Periplaneta americana reveal a comprehensive cockroach allergen profile.</title>
        <authorList>
            <person name="Wang L."/>
            <person name="Xiong Q."/>
            <person name="Saelim N."/>
            <person name="Wang L."/>
            <person name="Nong W."/>
            <person name="Wan A.T."/>
            <person name="Shi M."/>
            <person name="Liu X."/>
            <person name="Cao Q."/>
            <person name="Hui J.H.L."/>
            <person name="Sookrung N."/>
            <person name="Leung T.F."/>
            <person name="Tungtrongchitr A."/>
            <person name="Tsui S.K.W."/>
        </authorList>
    </citation>
    <scope>NUCLEOTIDE SEQUENCE [LARGE SCALE GENOMIC DNA]</scope>
    <source>
        <strain evidence="1">PWHHKU_190912</strain>
    </source>
</reference>
<evidence type="ECO:0008006" key="3">
    <source>
        <dbReference type="Google" id="ProtNLM"/>
    </source>
</evidence>
<dbReference type="PANTHER" id="PTHR47326">
    <property type="entry name" value="TRANSPOSABLE ELEMENT TC3 TRANSPOSASE-LIKE PROTEIN"/>
    <property type="match status" value="1"/>
</dbReference>
<accession>A0ABQ8SDL5</accession>
<evidence type="ECO:0000313" key="1">
    <source>
        <dbReference type="EMBL" id="KAJ4431781.1"/>
    </source>
</evidence>
<comment type="caution">
    <text evidence="1">The sequence shown here is derived from an EMBL/GenBank/DDBJ whole genome shotgun (WGS) entry which is preliminary data.</text>
</comment>
<keyword evidence="2" id="KW-1185">Reference proteome</keyword>
<sequence>MVLIHAGGLSLREAAEEYHRRHPDQPTPHHGSIGRLMERFKTTGSIHDKIRSERPRTATRDASAASVVAKLVVHHGQPGKWRKNMAPVKRPCPGYYPSIISIPIVCTLCRNCMGMTHMRVQFCEWFLERRTDQPNLEADICWSDEACFHLNGTVNTHNAVYWATENPHIAVEAHNKFDPRLNVWCGIHGDVIIGPVFLNNKLTAPLYR</sequence>
<dbReference type="InterPro" id="IPR036397">
    <property type="entry name" value="RNaseH_sf"/>
</dbReference>
<gene>
    <name evidence="1" type="ORF">ANN_20386</name>
</gene>
<name>A0ABQ8SDL5_PERAM</name>
<protein>
    <recommendedName>
        <fullName evidence="3">DUF4817 domain-containing protein</fullName>
    </recommendedName>
</protein>
<dbReference type="PANTHER" id="PTHR47326:SF1">
    <property type="entry name" value="HTH PSQ-TYPE DOMAIN-CONTAINING PROTEIN"/>
    <property type="match status" value="1"/>
</dbReference>
<organism evidence="1 2">
    <name type="scientific">Periplaneta americana</name>
    <name type="common">American cockroach</name>
    <name type="synonym">Blatta americana</name>
    <dbReference type="NCBI Taxonomy" id="6978"/>
    <lineage>
        <taxon>Eukaryota</taxon>
        <taxon>Metazoa</taxon>
        <taxon>Ecdysozoa</taxon>
        <taxon>Arthropoda</taxon>
        <taxon>Hexapoda</taxon>
        <taxon>Insecta</taxon>
        <taxon>Pterygota</taxon>
        <taxon>Neoptera</taxon>
        <taxon>Polyneoptera</taxon>
        <taxon>Dictyoptera</taxon>
        <taxon>Blattodea</taxon>
        <taxon>Blattoidea</taxon>
        <taxon>Blattidae</taxon>
        <taxon>Blattinae</taxon>
        <taxon>Periplaneta</taxon>
    </lineage>
</organism>
<dbReference type="Gene3D" id="3.30.420.10">
    <property type="entry name" value="Ribonuclease H-like superfamily/Ribonuclease H"/>
    <property type="match status" value="1"/>
</dbReference>
<dbReference type="Proteomes" id="UP001148838">
    <property type="component" value="Unassembled WGS sequence"/>
</dbReference>
<proteinExistence type="predicted"/>